<protein>
    <submittedName>
        <fullName evidence="2">Uncharacterized protein</fullName>
    </submittedName>
</protein>
<accession>A0A918CTK9</accession>
<organism evidence="2 3">
    <name type="scientific">Streptomyces fuscichromogenes</name>
    <dbReference type="NCBI Taxonomy" id="1324013"/>
    <lineage>
        <taxon>Bacteria</taxon>
        <taxon>Bacillati</taxon>
        <taxon>Actinomycetota</taxon>
        <taxon>Actinomycetes</taxon>
        <taxon>Kitasatosporales</taxon>
        <taxon>Streptomycetaceae</taxon>
        <taxon>Streptomyces</taxon>
    </lineage>
</organism>
<evidence type="ECO:0000313" key="3">
    <source>
        <dbReference type="Proteomes" id="UP000653411"/>
    </source>
</evidence>
<reference evidence="2" key="1">
    <citation type="journal article" date="2014" name="Int. J. Syst. Evol. Microbiol.">
        <title>Complete genome sequence of Corynebacterium casei LMG S-19264T (=DSM 44701T), isolated from a smear-ripened cheese.</title>
        <authorList>
            <consortium name="US DOE Joint Genome Institute (JGI-PGF)"/>
            <person name="Walter F."/>
            <person name="Albersmeier A."/>
            <person name="Kalinowski J."/>
            <person name="Ruckert C."/>
        </authorList>
    </citation>
    <scope>NUCLEOTIDE SEQUENCE</scope>
    <source>
        <strain evidence="2">CGMCC 4.7110</strain>
    </source>
</reference>
<proteinExistence type="predicted"/>
<evidence type="ECO:0000313" key="2">
    <source>
        <dbReference type="EMBL" id="GGN21742.1"/>
    </source>
</evidence>
<dbReference type="EMBL" id="BMML01000012">
    <property type="protein sequence ID" value="GGN21742.1"/>
    <property type="molecule type" value="Genomic_DNA"/>
</dbReference>
<feature type="region of interest" description="Disordered" evidence="1">
    <location>
        <begin position="1"/>
        <end position="44"/>
    </location>
</feature>
<reference evidence="2" key="2">
    <citation type="submission" date="2020-09" db="EMBL/GenBank/DDBJ databases">
        <authorList>
            <person name="Sun Q."/>
            <person name="Zhou Y."/>
        </authorList>
    </citation>
    <scope>NUCLEOTIDE SEQUENCE</scope>
    <source>
        <strain evidence="2">CGMCC 4.7110</strain>
    </source>
</reference>
<feature type="compositionally biased region" description="Basic and acidic residues" evidence="1">
    <location>
        <begin position="1"/>
        <end position="19"/>
    </location>
</feature>
<keyword evidence="3" id="KW-1185">Reference proteome</keyword>
<name>A0A918CTK9_9ACTN</name>
<evidence type="ECO:0000256" key="1">
    <source>
        <dbReference type="SAM" id="MobiDB-lite"/>
    </source>
</evidence>
<comment type="caution">
    <text evidence="2">The sequence shown here is derived from an EMBL/GenBank/DDBJ whole genome shotgun (WGS) entry which is preliminary data.</text>
</comment>
<gene>
    <name evidence="2" type="ORF">GCM10011578_053100</name>
</gene>
<dbReference type="Proteomes" id="UP000653411">
    <property type="component" value="Unassembled WGS sequence"/>
</dbReference>
<sequence>MQAVEVARREPRGARDGVGPRHPVAGRPVAPGAQAAEPGIRRRGSVINPRGLAGLAAPTAGRCPGRLRSRAWCTYFTEQGFTRRHLVGTIMGMPSLNVSFTDEELEGVRAAAAAEGKSLKQYLHDLGIREMQRKQFVAGATEWAERLRGEFDEAFPDEMPPAERGTGAAAA</sequence>
<dbReference type="AlphaFoldDB" id="A0A918CTK9"/>